<evidence type="ECO:0000256" key="2">
    <source>
        <dbReference type="ARBA" id="ARBA00022448"/>
    </source>
</evidence>
<evidence type="ECO:0000256" key="6">
    <source>
        <dbReference type="ARBA" id="ARBA00022989"/>
    </source>
</evidence>
<evidence type="ECO:0000313" key="9">
    <source>
        <dbReference type="EMBL" id="TYA59156.1"/>
    </source>
</evidence>
<evidence type="ECO:0000259" key="8">
    <source>
        <dbReference type="PROSITE" id="PS50893"/>
    </source>
</evidence>
<dbReference type="GO" id="GO:0016020">
    <property type="term" value="C:membrane"/>
    <property type="evidence" value="ECO:0007669"/>
    <property type="project" value="UniProtKB-SubCell"/>
</dbReference>
<accession>A0A5D0GJX4</accession>
<evidence type="ECO:0000313" key="10">
    <source>
        <dbReference type="Proteomes" id="UP000324550"/>
    </source>
</evidence>
<evidence type="ECO:0000256" key="3">
    <source>
        <dbReference type="ARBA" id="ARBA00022692"/>
    </source>
</evidence>
<keyword evidence="2" id="KW-0813">Transport</keyword>
<dbReference type="InterPro" id="IPR003439">
    <property type="entry name" value="ABC_transporter-like_ATP-bd"/>
</dbReference>
<keyword evidence="10" id="KW-1185">Reference proteome</keyword>
<dbReference type="OrthoDB" id="9801987at2"/>
<dbReference type="Proteomes" id="UP000324550">
    <property type="component" value="Unassembled WGS sequence"/>
</dbReference>
<dbReference type="RefSeq" id="WP_148453162.1">
    <property type="nucleotide sequence ID" value="NZ_VSFC01000012.1"/>
</dbReference>
<dbReference type="PANTHER" id="PTHR43038:SF3">
    <property type="entry name" value="ABC TRANSPORTER G FAMILY MEMBER 20 ISOFORM X1"/>
    <property type="match status" value="1"/>
</dbReference>
<organism evidence="9 10">
    <name type="scientific">Formosa maritima</name>
    <dbReference type="NCBI Taxonomy" id="2592046"/>
    <lineage>
        <taxon>Bacteria</taxon>
        <taxon>Pseudomonadati</taxon>
        <taxon>Bacteroidota</taxon>
        <taxon>Flavobacteriia</taxon>
        <taxon>Flavobacteriales</taxon>
        <taxon>Flavobacteriaceae</taxon>
        <taxon>Formosa</taxon>
    </lineage>
</organism>
<name>A0A5D0GJX4_9FLAO</name>
<keyword evidence="7" id="KW-0472">Membrane</keyword>
<evidence type="ECO:0000256" key="4">
    <source>
        <dbReference type="ARBA" id="ARBA00022741"/>
    </source>
</evidence>
<comment type="caution">
    <text evidence="9">The sequence shown here is derived from an EMBL/GenBank/DDBJ whole genome shotgun (WGS) entry which is preliminary data.</text>
</comment>
<dbReference type="AlphaFoldDB" id="A0A5D0GJX4"/>
<protein>
    <submittedName>
        <fullName evidence="9">ABC transporter ATP-binding protein</fullName>
    </submittedName>
</protein>
<evidence type="ECO:0000256" key="5">
    <source>
        <dbReference type="ARBA" id="ARBA00022840"/>
    </source>
</evidence>
<reference evidence="9 10" key="1">
    <citation type="submission" date="2019-08" db="EMBL/GenBank/DDBJ databases">
        <title>Formosa sediminis sp. nov., isolated from marine sediment.</title>
        <authorList>
            <person name="Cao W.R."/>
        </authorList>
    </citation>
    <scope>NUCLEOTIDE SEQUENCE [LARGE SCALE GENOMIC DNA]</scope>
    <source>
        <strain evidence="9 10">1494</strain>
    </source>
</reference>
<comment type="subcellular location">
    <subcellularLocation>
        <location evidence="1">Membrane</location>
        <topology evidence="1">Multi-pass membrane protein</topology>
    </subcellularLocation>
</comment>
<dbReference type="Gene3D" id="3.40.50.300">
    <property type="entry name" value="P-loop containing nucleotide triphosphate hydrolases"/>
    <property type="match status" value="1"/>
</dbReference>
<keyword evidence="6" id="KW-1133">Transmembrane helix</keyword>
<keyword evidence="5 9" id="KW-0067">ATP-binding</keyword>
<dbReference type="PANTHER" id="PTHR43038">
    <property type="entry name" value="ATP-BINDING CASSETTE, SUB-FAMILY H, MEMBER 1"/>
    <property type="match status" value="1"/>
</dbReference>
<dbReference type="SUPFAM" id="SSF52540">
    <property type="entry name" value="P-loop containing nucleoside triphosphate hydrolases"/>
    <property type="match status" value="1"/>
</dbReference>
<dbReference type="GO" id="GO:0016887">
    <property type="term" value="F:ATP hydrolysis activity"/>
    <property type="evidence" value="ECO:0007669"/>
    <property type="project" value="InterPro"/>
</dbReference>
<dbReference type="SMART" id="SM00382">
    <property type="entry name" value="AAA"/>
    <property type="match status" value="1"/>
</dbReference>
<dbReference type="InterPro" id="IPR027417">
    <property type="entry name" value="P-loop_NTPase"/>
</dbReference>
<evidence type="ECO:0000256" key="7">
    <source>
        <dbReference type="ARBA" id="ARBA00023136"/>
    </source>
</evidence>
<proteinExistence type="predicted"/>
<dbReference type="PROSITE" id="PS50893">
    <property type="entry name" value="ABC_TRANSPORTER_2"/>
    <property type="match status" value="1"/>
</dbReference>
<keyword evidence="4" id="KW-0547">Nucleotide-binding</keyword>
<dbReference type="Pfam" id="PF00005">
    <property type="entry name" value="ABC_tran"/>
    <property type="match status" value="1"/>
</dbReference>
<evidence type="ECO:0000256" key="1">
    <source>
        <dbReference type="ARBA" id="ARBA00004141"/>
    </source>
</evidence>
<sequence>MNNTNVIQAEGLTKMFGDFTAVNAITFEVKKGEIFGFLGANGAGKTTAIKMLIGISNPTSGQAHVAGFDVSTQAEDIKKNIGYMSQKFALYDDLTVKENITFFGGIYGLTKIKIKEKTKELIEDLGLEEVANQLVGSLPLGWKQKISFSVALLHEPKIVFLDEPTGGVDPITRRQFWEMIYRASHQGTTIFVTTHYMDEAEYCDRVSIMVNGKIEALDTPKELKKQFQVDSMNDVFLKLARG</sequence>
<dbReference type="GO" id="GO:0005524">
    <property type="term" value="F:ATP binding"/>
    <property type="evidence" value="ECO:0007669"/>
    <property type="project" value="UniProtKB-KW"/>
</dbReference>
<dbReference type="InterPro" id="IPR003593">
    <property type="entry name" value="AAA+_ATPase"/>
</dbReference>
<keyword evidence="3" id="KW-0812">Transmembrane</keyword>
<dbReference type="EMBL" id="VSFC01000012">
    <property type="protein sequence ID" value="TYA59156.1"/>
    <property type="molecule type" value="Genomic_DNA"/>
</dbReference>
<feature type="domain" description="ABC transporter" evidence="8">
    <location>
        <begin position="7"/>
        <end position="236"/>
    </location>
</feature>
<gene>
    <name evidence="9" type="ORF">FVF61_02195</name>
</gene>
<dbReference type="FunFam" id="3.40.50.300:FF:000335">
    <property type="entry name" value="ATP binding cassette subfamily A member 5"/>
    <property type="match status" value="1"/>
</dbReference>